<feature type="transmembrane region" description="Helical" evidence="2">
    <location>
        <begin position="67"/>
        <end position="88"/>
    </location>
</feature>
<evidence type="ECO:0000256" key="1">
    <source>
        <dbReference type="SAM" id="MobiDB-lite"/>
    </source>
</evidence>
<feature type="compositionally biased region" description="Low complexity" evidence="1">
    <location>
        <begin position="8"/>
        <end position="25"/>
    </location>
</feature>
<evidence type="ECO:0000313" key="3">
    <source>
        <dbReference type="EMBL" id="ORY49528.1"/>
    </source>
</evidence>
<keyword evidence="4" id="KW-1185">Reference proteome</keyword>
<keyword evidence="2" id="KW-0812">Transmembrane</keyword>
<comment type="caution">
    <text evidence="3">The sequence shown here is derived from an EMBL/GenBank/DDBJ whole genome shotgun (WGS) entry which is preliminary data.</text>
</comment>
<protein>
    <submittedName>
        <fullName evidence="3">Uncharacterized protein</fullName>
    </submittedName>
</protein>
<gene>
    <name evidence="3" type="ORF">BCR33DRAFT_713832</name>
</gene>
<reference evidence="3 4" key="1">
    <citation type="submission" date="2016-07" db="EMBL/GenBank/DDBJ databases">
        <title>Pervasive Adenine N6-methylation of Active Genes in Fungi.</title>
        <authorList>
            <consortium name="DOE Joint Genome Institute"/>
            <person name="Mondo S.J."/>
            <person name="Dannebaum R.O."/>
            <person name="Kuo R.C."/>
            <person name="Labutti K."/>
            <person name="Haridas S."/>
            <person name="Kuo A."/>
            <person name="Salamov A."/>
            <person name="Ahrendt S.R."/>
            <person name="Lipzen A."/>
            <person name="Sullivan W."/>
            <person name="Andreopoulos W.B."/>
            <person name="Clum A."/>
            <person name="Lindquist E."/>
            <person name="Daum C."/>
            <person name="Ramamoorthy G.K."/>
            <person name="Gryganskyi A."/>
            <person name="Culley D."/>
            <person name="Magnuson J.K."/>
            <person name="James T.Y."/>
            <person name="O'Malley M.A."/>
            <person name="Stajich J.E."/>
            <person name="Spatafora J.W."/>
            <person name="Visel A."/>
            <person name="Grigoriev I.V."/>
        </authorList>
    </citation>
    <scope>NUCLEOTIDE SEQUENCE [LARGE SCALE GENOMIC DNA]</scope>
    <source>
        <strain evidence="3 4">JEL800</strain>
    </source>
</reference>
<feature type="transmembrane region" description="Helical" evidence="2">
    <location>
        <begin position="152"/>
        <end position="179"/>
    </location>
</feature>
<evidence type="ECO:0000256" key="2">
    <source>
        <dbReference type="SAM" id="Phobius"/>
    </source>
</evidence>
<dbReference type="Proteomes" id="UP000193642">
    <property type="component" value="Unassembled WGS sequence"/>
</dbReference>
<feature type="transmembrane region" description="Helical" evidence="2">
    <location>
        <begin position="38"/>
        <end position="61"/>
    </location>
</feature>
<evidence type="ECO:0000313" key="4">
    <source>
        <dbReference type="Proteomes" id="UP000193642"/>
    </source>
</evidence>
<dbReference type="AlphaFoldDB" id="A0A1Y2CR63"/>
<keyword evidence="2" id="KW-0472">Membrane</keyword>
<feature type="region of interest" description="Disordered" evidence="1">
    <location>
        <begin position="1"/>
        <end position="34"/>
    </location>
</feature>
<name>A0A1Y2CR63_9FUNG</name>
<organism evidence="3 4">
    <name type="scientific">Rhizoclosmatium globosum</name>
    <dbReference type="NCBI Taxonomy" id="329046"/>
    <lineage>
        <taxon>Eukaryota</taxon>
        <taxon>Fungi</taxon>
        <taxon>Fungi incertae sedis</taxon>
        <taxon>Chytridiomycota</taxon>
        <taxon>Chytridiomycota incertae sedis</taxon>
        <taxon>Chytridiomycetes</taxon>
        <taxon>Chytridiales</taxon>
        <taxon>Chytriomycetaceae</taxon>
        <taxon>Rhizoclosmatium</taxon>
    </lineage>
</organism>
<accession>A0A1Y2CR63</accession>
<dbReference type="EMBL" id="MCGO01000009">
    <property type="protein sequence ID" value="ORY49528.1"/>
    <property type="molecule type" value="Genomic_DNA"/>
</dbReference>
<proteinExistence type="predicted"/>
<sequence length="267" mass="29584">MAPKKSVPPKTAGSSSPAASTSSSKPETKKNEQPPKEFVLKMSHLMDSGLMFFIPFGYGLYMGHDPLRLAIGFGLQALVFIVLTVTVYGPFYPSSFHRAWDLVYRYQDLKTSDVMLWDSTPVVDVTKVADAPPPNAKFRWILRLVLRKASGFHLLVALSSIDSAFFAIPLVTMSSYYMMIVDKTGLTTVAGVFQEIQKMIQGESETKSTVPLTREETLDEIDARQLKEIREGLDTTFCVGAPVAAASVMVWWLGERGKTWSQAILGF</sequence>
<dbReference type="OrthoDB" id="2109384at2759"/>
<keyword evidence="2" id="KW-1133">Transmembrane helix</keyword>